<accession>A0A2I0V960</accession>
<protein>
    <submittedName>
        <fullName evidence="1">Uncharacterized protein</fullName>
    </submittedName>
</protein>
<keyword evidence="2" id="KW-1185">Reference proteome</keyword>
<organism evidence="1 2">
    <name type="scientific">Dendrobium catenatum</name>
    <dbReference type="NCBI Taxonomy" id="906689"/>
    <lineage>
        <taxon>Eukaryota</taxon>
        <taxon>Viridiplantae</taxon>
        <taxon>Streptophyta</taxon>
        <taxon>Embryophyta</taxon>
        <taxon>Tracheophyta</taxon>
        <taxon>Spermatophyta</taxon>
        <taxon>Magnoliopsida</taxon>
        <taxon>Liliopsida</taxon>
        <taxon>Asparagales</taxon>
        <taxon>Orchidaceae</taxon>
        <taxon>Epidendroideae</taxon>
        <taxon>Malaxideae</taxon>
        <taxon>Dendrobiinae</taxon>
        <taxon>Dendrobium</taxon>
    </lineage>
</organism>
<evidence type="ECO:0000313" key="1">
    <source>
        <dbReference type="EMBL" id="PKU59941.1"/>
    </source>
</evidence>
<dbReference type="AlphaFoldDB" id="A0A2I0V960"/>
<dbReference type="Proteomes" id="UP000233837">
    <property type="component" value="Unassembled WGS sequence"/>
</dbReference>
<name>A0A2I0V960_9ASPA</name>
<reference evidence="1 2" key="1">
    <citation type="journal article" date="2016" name="Sci. Rep.">
        <title>The Dendrobium catenatum Lindl. genome sequence provides insights into polysaccharide synthase, floral development and adaptive evolution.</title>
        <authorList>
            <person name="Zhang G.Q."/>
            <person name="Xu Q."/>
            <person name="Bian C."/>
            <person name="Tsai W.C."/>
            <person name="Yeh C.M."/>
            <person name="Liu K.W."/>
            <person name="Yoshida K."/>
            <person name="Zhang L.S."/>
            <person name="Chang S.B."/>
            <person name="Chen F."/>
            <person name="Shi Y."/>
            <person name="Su Y.Y."/>
            <person name="Zhang Y.Q."/>
            <person name="Chen L.J."/>
            <person name="Yin Y."/>
            <person name="Lin M."/>
            <person name="Huang H."/>
            <person name="Deng H."/>
            <person name="Wang Z.W."/>
            <person name="Zhu S.L."/>
            <person name="Zhao X."/>
            <person name="Deng C."/>
            <person name="Niu S.C."/>
            <person name="Huang J."/>
            <person name="Wang M."/>
            <person name="Liu G.H."/>
            <person name="Yang H.J."/>
            <person name="Xiao X.J."/>
            <person name="Hsiao Y.Y."/>
            <person name="Wu W.L."/>
            <person name="Chen Y.Y."/>
            <person name="Mitsuda N."/>
            <person name="Ohme-Takagi M."/>
            <person name="Luo Y.B."/>
            <person name="Van de Peer Y."/>
            <person name="Liu Z.J."/>
        </authorList>
    </citation>
    <scope>NUCLEOTIDE SEQUENCE [LARGE SCALE GENOMIC DNA]</scope>
    <source>
        <tissue evidence="1">The whole plant</tissue>
    </source>
</reference>
<gene>
    <name evidence="1" type="ORF">MA16_Dca027116</name>
</gene>
<evidence type="ECO:0000313" key="2">
    <source>
        <dbReference type="Proteomes" id="UP000233837"/>
    </source>
</evidence>
<proteinExistence type="predicted"/>
<reference evidence="1 2" key="2">
    <citation type="journal article" date="2017" name="Nature">
        <title>The Apostasia genome and the evolution of orchids.</title>
        <authorList>
            <person name="Zhang G.Q."/>
            <person name="Liu K.W."/>
            <person name="Li Z."/>
            <person name="Lohaus R."/>
            <person name="Hsiao Y.Y."/>
            <person name="Niu S.C."/>
            <person name="Wang J.Y."/>
            <person name="Lin Y.C."/>
            <person name="Xu Q."/>
            <person name="Chen L.J."/>
            <person name="Yoshida K."/>
            <person name="Fujiwara S."/>
            <person name="Wang Z.W."/>
            <person name="Zhang Y.Q."/>
            <person name="Mitsuda N."/>
            <person name="Wang M."/>
            <person name="Liu G.H."/>
            <person name="Pecoraro L."/>
            <person name="Huang H.X."/>
            <person name="Xiao X.J."/>
            <person name="Lin M."/>
            <person name="Wu X.Y."/>
            <person name="Wu W.L."/>
            <person name="Chen Y.Y."/>
            <person name="Chang S.B."/>
            <person name="Sakamoto S."/>
            <person name="Ohme-Takagi M."/>
            <person name="Yagi M."/>
            <person name="Zeng S.J."/>
            <person name="Shen C.Y."/>
            <person name="Yeh C.M."/>
            <person name="Luo Y.B."/>
            <person name="Tsai W.C."/>
            <person name="Van de Peer Y."/>
            <person name="Liu Z.J."/>
        </authorList>
    </citation>
    <scope>NUCLEOTIDE SEQUENCE [LARGE SCALE GENOMIC DNA]</scope>
    <source>
        <tissue evidence="1">The whole plant</tissue>
    </source>
</reference>
<sequence length="55" mass="5956">MYISKAVSFTHDRNGLGSSKQGRLFNPHDIEIELVPASLLSQLGVQTLTTATALQ</sequence>
<dbReference type="EMBL" id="KZ504036">
    <property type="protein sequence ID" value="PKU59941.1"/>
    <property type="molecule type" value="Genomic_DNA"/>
</dbReference>